<dbReference type="Proteomes" id="UP000045051">
    <property type="component" value="Unassembled WGS sequence"/>
</dbReference>
<dbReference type="AlphaFoldDB" id="A0A0B7IB77"/>
<dbReference type="EMBL" id="CDOI01000140">
    <property type="protein sequence ID" value="CEN45861.1"/>
    <property type="molecule type" value="Genomic_DNA"/>
</dbReference>
<accession>A0A0B7IB77</accession>
<reference evidence="4 5" key="1">
    <citation type="submission" date="2015-01" db="EMBL/GenBank/DDBJ databases">
        <authorList>
            <person name="MANFREDI Pablo"/>
        </authorList>
    </citation>
    <scope>NUCLEOTIDE SEQUENCE [LARGE SCALE GENOMIC DNA]</scope>
    <source>
        <strain evidence="2 5">CcD38</strain>
        <strain evidence="3 4">CcD93</strain>
    </source>
</reference>
<dbReference type="InterPro" id="IPR016181">
    <property type="entry name" value="Acyl_CoA_acyltransferase"/>
</dbReference>
<dbReference type="GO" id="GO:0016747">
    <property type="term" value="F:acyltransferase activity, transferring groups other than amino-acyl groups"/>
    <property type="evidence" value="ECO:0007669"/>
    <property type="project" value="InterPro"/>
</dbReference>
<dbReference type="PROSITE" id="PS51186">
    <property type="entry name" value="GNAT"/>
    <property type="match status" value="1"/>
</dbReference>
<dbReference type="Gene3D" id="3.40.630.30">
    <property type="match status" value="1"/>
</dbReference>
<dbReference type="PANTHER" id="PTHR43451:SF1">
    <property type="entry name" value="ACETYLTRANSFERASE"/>
    <property type="match status" value="1"/>
</dbReference>
<evidence type="ECO:0000313" key="4">
    <source>
        <dbReference type="Proteomes" id="UP000038200"/>
    </source>
</evidence>
<keyword evidence="5" id="KW-1185">Reference proteome</keyword>
<dbReference type="Pfam" id="PF13673">
    <property type="entry name" value="Acetyltransf_10"/>
    <property type="match status" value="1"/>
</dbReference>
<keyword evidence="3" id="KW-0808">Transferase</keyword>
<dbReference type="InterPro" id="IPR052564">
    <property type="entry name" value="N-acetyltrans/Recomb-assoc"/>
</dbReference>
<proteinExistence type="predicted"/>
<dbReference type="RefSeq" id="WP_042007301.1">
    <property type="nucleotide sequence ID" value="NZ_CDOH01000181.1"/>
</dbReference>
<dbReference type="Proteomes" id="UP000038200">
    <property type="component" value="Unassembled WGS sequence"/>
</dbReference>
<evidence type="ECO:0000313" key="3">
    <source>
        <dbReference type="EMBL" id="CEN52604.1"/>
    </source>
</evidence>
<dbReference type="OrthoDB" id="9788755at2"/>
<dbReference type="CDD" id="cd04301">
    <property type="entry name" value="NAT_SF"/>
    <property type="match status" value="1"/>
</dbReference>
<dbReference type="EMBL" id="CDOL01000190">
    <property type="protein sequence ID" value="CEN52604.1"/>
    <property type="molecule type" value="Genomic_DNA"/>
</dbReference>
<dbReference type="STRING" id="1848903.CCAND38_30027"/>
<dbReference type="PANTHER" id="PTHR43451">
    <property type="entry name" value="ACETYLTRANSFERASE (GNAT) FAMILY PROTEIN"/>
    <property type="match status" value="1"/>
</dbReference>
<evidence type="ECO:0000259" key="1">
    <source>
        <dbReference type="PROSITE" id="PS51186"/>
    </source>
</evidence>
<gene>
    <name evidence="2" type="ORF">CCAND38_30027</name>
    <name evidence="3" type="ORF">CCAND93_270009</name>
</gene>
<evidence type="ECO:0000313" key="5">
    <source>
        <dbReference type="Proteomes" id="UP000045051"/>
    </source>
</evidence>
<organism evidence="3 4">
    <name type="scientific">Capnocytophaga canis</name>
    <dbReference type="NCBI Taxonomy" id="1848903"/>
    <lineage>
        <taxon>Bacteria</taxon>
        <taxon>Pseudomonadati</taxon>
        <taxon>Bacteroidota</taxon>
        <taxon>Flavobacteriia</taxon>
        <taxon>Flavobacteriales</taxon>
        <taxon>Flavobacteriaceae</taxon>
        <taxon>Capnocytophaga</taxon>
    </lineage>
</organism>
<protein>
    <submittedName>
        <fullName evidence="3">Acetyltransferase</fullName>
    </submittedName>
</protein>
<name>A0A0B7IB77_9FLAO</name>
<evidence type="ECO:0000313" key="2">
    <source>
        <dbReference type="EMBL" id="CEN45861.1"/>
    </source>
</evidence>
<dbReference type="SUPFAM" id="SSF55729">
    <property type="entry name" value="Acyl-CoA N-acyltransferases (Nat)"/>
    <property type="match status" value="1"/>
</dbReference>
<feature type="domain" description="N-acetyltransferase" evidence="1">
    <location>
        <begin position="4"/>
        <end position="149"/>
    </location>
</feature>
<dbReference type="InterPro" id="IPR000182">
    <property type="entry name" value="GNAT_dom"/>
</dbReference>
<sequence length="150" mass="17161">MKEVIIKKLNSENLIAKGLRLSLEVFTKCNKMDYNDEGYRHFNSYIENKEQVSLLSMYGAFINENLVGIIGVKENGQHISLFFVDKKYQGLKIGRKLFAFAQNDTKANHIIVNSSTSAVEVYKKLGFNIIREQVTKNGLTSVLMEYKNNN</sequence>